<name>A0A1H3P5Z7_9BACT</name>
<accession>A0A1H3P5Z7</accession>
<evidence type="ECO:0000256" key="2">
    <source>
        <dbReference type="ARBA" id="ARBA00022801"/>
    </source>
</evidence>
<protein>
    <submittedName>
        <fullName evidence="5">Acetylornithine deacetylase/Succinyl-diaminopimelate desuccinylase</fullName>
    </submittedName>
</protein>
<dbReference type="SUPFAM" id="SSF55031">
    <property type="entry name" value="Bacterial exopeptidase dimerisation domain"/>
    <property type="match status" value="1"/>
</dbReference>
<keyword evidence="1" id="KW-0479">Metal-binding</keyword>
<evidence type="ECO:0000313" key="6">
    <source>
        <dbReference type="Proteomes" id="UP000199663"/>
    </source>
</evidence>
<dbReference type="InterPro" id="IPR011650">
    <property type="entry name" value="Peptidase_M20_dimer"/>
</dbReference>
<feature type="signal peptide" evidence="3">
    <location>
        <begin position="1"/>
        <end position="22"/>
    </location>
</feature>
<evidence type="ECO:0000256" key="1">
    <source>
        <dbReference type="ARBA" id="ARBA00022723"/>
    </source>
</evidence>
<reference evidence="5 6" key="1">
    <citation type="submission" date="2016-10" db="EMBL/GenBank/DDBJ databases">
        <authorList>
            <person name="Varghese N."/>
            <person name="Submissions S."/>
        </authorList>
    </citation>
    <scope>NUCLEOTIDE SEQUENCE [LARGE SCALE GENOMIC DNA]</scope>
    <source>
        <strain evidence="5 6">DSM 17997</strain>
    </source>
</reference>
<keyword evidence="6" id="KW-1185">Reference proteome</keyword>
<evidence type="ECO:0000313" key="5">
    <source>
        <dbReference type="EMBL" id="SDY96574.1"/>
    </source>
</evidence>
<evidence type="ECO:0000259" key="4">
    <source>
        <dbReference type="Pfam" id="PF07687"/>
    </source>
</evidence>
<dbReference type="InterPro" id="IPR002933">
    <property type="entry name" value="Peptidase_M20"/>
</dbReference>
<evidence type="ECO:0000256" key="3">
    <source>
        <dbReference type="SAM" id="SignalP"/>
    </source>
</evidence>
<dbReference type="Gene3D" id="3.40.630.10">
    <property type="entry name" value="Zn peptidases"/>
    <property type="match status" value="1"/>
</dbReference>
<comment type="caution">
    <text evidence="5">The sequence shown here is derived from an EMBL/GenBank/DDBJ whole genome shotgun (WGS) entry which is preliminary data.</text>
</comment>
<dbReference type="Pfam" id="PF01546">
    <property type="entry name" value="Peptidase_M20"/>
    <property type="match status" value="1"/>
</dbReference>
<keyword evidence="2" id="KW-0378">Hydrolase</keyword>
<dbReference type="Proteomes" id="UP000199663">
    <property type="component" value="Unassembled WGS sequence"/>
</dbReference>
<feature type="chain" id="PRO_5047512280" evidence="3">
    <location>
        <begin position="23"/>
        <end position="427"/>
    </location>
</feature>
<dbReference type="RefSeq" id="WP_019599819.1">
    <property type="nucleotide sequence ID" value="NZ_FNQC01000004.1"/>
</dbReference>
<dbReference type="PANTHER" id="PTHR43808">
    <property type="entry name" value="ACETYLORNITHINE DEACETYLASE"/>
    <property type="match status" value="1"/>
</dbReference>
<dbReference type="InterPro" id="IPR050072">
    <property type="entry name" value="Peptidase_M20A"/>
</dbReference>
<gene>
    <name evidence="5" type="ORF">SAMN05444412_10483</name>
</gene>
<dbReference type="PANTHER" id="PTHR43808:SF17">
    <property type="entry name" value="PEPTIDASE M20"/>
    <property type="match status" value="1"/>
</dbReference>
<keyword evidence="3" id="KW-0732">Signal</keyword>
<sequence length="427" mass="45898">MKLIKNALAFAFSVLLFLQVSAQDIKVVYKTEVEKLAKNKEVQDAFAYILDIDGQTISDMITLTEIPAPSFEEAAKGLVFAEMLRKAGADSVWIDEAGNVIALRKGKKSTKTIVIDAHLDTVFPIETDVTVKQKGDTLYAPGIADANRSLAMVVALVKTLEQKKIRTDHDLWFVGSVGEEGLGDLKGMKHLFREGGNKIDAFIAIDGGDIEGIVNGGIGSLRYRVTFKGSGGHSYGAFGIGNPHNALANTIAGFVPKADSFSKEGIRTTYSVSVLGGGTSVNSIPYESWMLVDMRSESQERLQGINKLFLESIEEGLQKENLIVKRGEPLTVEIENVGDRPSGLLDADHPLIQQSMAVANYLTGKQPRLSSSSTNSNVPFSLGIPAVTIGRGGQAGGGHSLDEWFLNKDGHLGLQHALLLILSQGGM</sequence>
<organism evidence="5 6">
    <name type="scientific">Rhodonellum ikkaensis</name>
    <dbReference type="NCBI Taxonomy" id="336829"/>
    <lineage>
        <taxon>Bacteria</taxon>
        <taxon>Pseudomonadati</taxon>
        <taxon>Bacteroidota</taxon>
        <taxon>Cytophagia</taxon>
        <taxon>Cytophagales</taxon>
        <taxon>Cytophagaceae</taxon>
        <taxon>Rhodonellum</taxon>
    </lineage>
</organism>
<dbReference type="Gene3D" id="3.30.70.360">
    <property type="match status" value="1"/>
</dbReference>
<dbReference type="InterPro" id="IPR036264">
    <property type="entry name" value="Bact_exopeptidase_dim_dom"/>
</dbReference>
<dbReference type="SUPFAM" id="SSF53187">
    <property type="entry name" value="Zn-dependent exopeptidases"/>
    <property type="match status" value="1"/>
</dbReference>
<dbReference type="Pfam" id="PF07687">
    <property type="entry name" value="M20_dimer"/>
    <property type="match status" value="1"/>
</dbReference>
<dbReference type="EMBL" id="FNQC01000004">
    <property type="protein sequence ID" value="SDY96574.1"/>
    <property type="molecule type" value="Genomic_DNA"/>
</dbReference>
<proteinExistence type="predicted"/>
<feature type="domain" description="Peptidase M20 dimerisation" evidence="4">
    <location>
        <begin position="219"/>
        <end position="316"/>
    </location>
</feature>